<protein>
    <submittedName>
        <fullName evidence="7">Caspase-1-like isoform X1</fullName>
    </submittedName>
</protein>
<proteinExistence type="inferred from homology"/>
<dbReference type="CDD" id="cd00032">
    <property type="entry name" value="CASc"/>
    <property type="match status" value="1"/>
</dbReference>
<dbReference type="Proteomes" id="UP000829291">
    <property type="component" value="Chromosome 1"/>
</dbReference>
<evidence type="ECO:0000256" key="2">
    <source>
        <dbReference type="RuleBase" id="RU003971"/>
    </source>
</evidence>
<evidence type="ECO:0000259" key="4">
    <source>
        <dbReference type="PROSITE" id="PS50207"/>
    </source>
</evidence>
<dbReference type="PROSITE" id="PS50207">
    <property type="entry name" value="CASPASE_P10"/>
    <property type="match status" value="1"/>
</dbReference>
<feature type="region of interest" description="Disordered" evidence="3">
    <location>
        <begin position="1"/>
        <end position="35"/>
    </location>
</feature>
<evidence type="ECO:0000259" key="5">
    <source>
        <dbReference type="PROSITE" id="PS50208"/>
    </source>
</evidence>
<reference evidence="7" key="1">
    <citation type="submission" date="2025-08" db="UniProtKB">
        <authorList>
            <consortium name="RefSeq"/>
        </authorList>
    </citation>
    <scope>IDENTIFICATION</scope>
    <source>
        <tissue evidence="7">Thorax and Abdomen</tissue>
    </source>
</reference>
<sequence>MSKRKLQSGDDMHVDETSPSTPISGKTKRSRRISDVIDSVRITEYMQAPGHSTPQQKMPAHLDLVSPDQGYEGTPSNDPGIIPSWMHKRTDHIDATPPGPSDENEKEQTIVGTPSGITALMPVSLESEQYNMSHANRGTCLIFNHEVFETGFSKREGSSIDAKRIEATFTKLGFDVVIRDNLEHSDVLDEINKLSSADHTNNDCVCVFLLTHGLNNNLVMAKDVAYRADKIWKPFTADVCPTLAGKPKLFFYQACRGDKLDGGVMLMSRTSNTQTDSAVASYKIPTHSDFLIAHSSVDGFFSWRNPEEGTWYIQCLCSVLDQFAETTDLMRMLTITARKVATEFQSYDDMNLQKNEQKQVPSTTSMLTRDLYFKPK</sequence>
<dbReference type="SMART" id="SM00115">
    <property type="entry name" value="CASc"/>
    <property type="match status" value="1"/>
</dbReference>
<dbReference type="PRINTS" id="PR00376">
    <property type="entry name" value="IL1BCENZYME"/>
</dbReference>
<dbReference type="InterPro" id="IPR015917">
    <property type="entry name" value="Pept_C14A"/>
</dbReference>
<dbReference type="InterPro" id="IPR002398">
    <property type="entry name" value="Pept_C14"/>
</dbReference>
<dbReference type="InterPro" id="IPR002138">
    <property type="entry name" value="Pept_C14_p10"/>
</dbReference>
<gene>
    <name evidence="7" type="primary">LOC107225753</name>
</gene>
<dbReference type="InterPro" id="IPR011600">
    <property type="entry name" value="Pept_C14_caspase"/>
</dbReference>
<evidence type="ECO:0000313" key="7">
    <source>
        <dbReference type="RefSeq" id="XP_046587822.1"/>
    </source>
</evidence>
<feature type="compositionally biased region" description="Basic and acidic residues" evidence="3">
    <location>
        <begin position="7"/>
        <end position="16"/>
    </location>
</feature>
<dbReference type="InterPro" id="IPR029030">
    <property type="entry name" value="Caspase-like_dom_sf"/>
</dbReference>
<dbReference type="PROSITE" id="PS50208">
    <property type="entry name" value="CASPASE_P20"/>
    <property type="match status" value="1"/>
</dbReference>
<evidence type="ECO:0000256" key="1">
    <source>
        <dbReference type="ARBA" id="ARBA00010134"/>
    </source>
</evidence>
<accession>A0ABM3FII2</accession>
<feature type="domain" description="Caspase family p20" evidence="5">
    <location>
        <begin position="136"/>
        <end position="259"/>
    </location>
</feature>
<keyword evidence="6" id="KW-1185">Reference proteome</keyword>
<dbReference type="PROSITE" id="PS01121">
    <property type="entry name" value="CASPASE_HIS"/>
    <property type="match status" value="1"/>
</dbReference>
<dbReference type="Pfam" id="PF00656">
    <property type="entry name" value="Peptidase_C14"/>
    <property type="match status" value="1"/>
</dbReference>
<feature type="domain" description="Caspase family p10" evidence="4">
    <location>
        <begin position="280"/>
        <end position="375"/>
    </location>
</feature>
<dbReference type="GeneID" id="107225753"/>
<dbReference type="InterPro" id="IPR016129">
    <property type="entry name" value="Caspase_his_AS"/>
</dbReference>
<comment type="similarity">
    <text evidence="1 2">Belongs to the peptidase C14A family.</text>
</comment>
<name>A0ABM3FII2_NEOLC</name>
<dbReference type="InterPro" id="IPR001309">
    <property type="entry name" value="Pept_C14_p20"/>
</dbReference>
<dbReference type="Gene3D" id="3.40.50.1460">
    <property type="match status" value="1"/>
</dbReference>
<organism evidence="6 7">
    <name type="scientific">Neodiprion lecontei</name>
    <name type="common">Redheaded pine sawfly</name>
    <dbReference type="NCBI Taxonomy" id="441921"/>
    <lineage>
        <taxon>Eukaryota</taxon>
        <taxon>Metazoa</taxon>
        <taxon>Ecdysozoa</taxon>
        <taxon>Arthropoda</taxon>
        <taxon>Hexapoda</taxon>
        <taxon>Insecta</taxon>
        <taxon>Pterygota</taxon>
        <taxon>Neoptera</taxon>
        <taxon>Endopterygota</taxon>
        <taxon>Hymenoptera</taxon>
        <taxon>Tenthredinoidea</taxon>
        <taxon>Diprionidae</taxon>
        <taxon>Diprioninae</taxon>
        <taxon>Neodiprion</taxon>
    </lineage>
</organism>
<dbReference type="PANTHER" id="PTHR10454:SF232">
    <property type="entry name" value="AT03047P-RELATED"/>
    <property type="match status" value="1"/>
</dbReference>
<dbReference type="RefSeq" id="XP_046587822.1">
    <property type="nucleotide sequence ID" value="XM_046731866.1"/>
</dbReference>
<dbReference type="SUPFAM" id="SSF52129">
    <property type="entry name" value="Caspase-like"/>
    <property type="match status" value="1"/>
</dbReference>
<evidence type="ECO:0000313" key="6">
    <source>
        <dbReference type="Proteomes" id="UP000829291"/>
    </source>
</evidence>
<evidence type="ECO:0000256" key="3">
    <source>
        <dbReference type="SAM" id="MobiDB-lite"/>
    </source>
</evidence>
<dbReference type="PANTHER" id="PTHR10454">
    <property type="entry name" value="CASPASE"/>
    <property type="match status" value="1"/>
</dbReference>